<dbReference type="AlphaFoldDB" id="A0A0B7KPK0"/>
<sequence length="83" mass="8834">MAEAVDVPHASLGATLQGVWPCPPVWQFRGFRCASIPRKFANPEPLPALTGIVVAQLLAPNAPRTMLISAARRKSAKGDSTAR</sequence>
<accession>A0A0B7KPK0</accession>
<organism evidence="1">
    <name type="scientific">Bionectria ochroleuca</name>
    <name type="common">Gliocladium roseum</name>
    <dbReference type="NCBI Taxonomy" id="29856"/>
    <lineage>
        <taxon>Eukaryota</taxon>
        <taxon>Fungi</taxon>
        <taxon>Dikarya</taxon>
        <taxon>Ascomycota</taxon>
        <taxon>Pezizomycotina</taxon>
        <taxon>Sordariomycetes</taxon>
        <taxon>Hypocreomycetidae</taxon>
        <taxon>Hypocreales</taxon>
        <taxon>Bionectriaceae</taxon>
        <taxon>Clonostachys</taxon>
    </lineage>
</organism>
<evidence type="ECO:0000313" key="1">
    <source>
        <dbReference type="EMBL" id="CEO57367.1"/>
    </source>
</evidence>
<proteinExistence type="predicted"/>
<name>A0A0B7KPK0_BIOOC</name>
<reference evidence="1" key="1">
    <citation type="submission" date="2015-01" db="EMBL/GenBank/DDBJ databases">
        <authorList>
            <person name="Durling Mikael"/>
        </authorList>
    </citation>
    <scope>NUCLEOTIDE SEQUENCE</scope>
</reference>
<protein>
    <submittedName>
        <fullName evidence="1">Uncharacterized protein</fullName>
    </submittedName>
</protein>
<dbReference type="EMBL" id="CDPU01000097">
    <property type="protein sequence ID" value="CEO57367.1"/>
    <property type="molecule type" value="Genomic_DNA"/>
</dbReference>
<gene>
    <name evidence="1" type="ORF">BN869_000013425_1</name>
</gene>